<keyword evidence="2" id="KW-1185">Reference proteome</keyword>
<accession>A0ACA9LI10</accession>
<reference evidence="1" key="1">
    <citation type="submission" date="2021-06" db="EMBL/GenBank/DDBJ databases">
        <authorList>
            <person name="Kallberg Y."/>
            <person name="Tangrot J."/>
            <person name="Rosling A."/>
        </authorList>
    </citation>
    <scope>NUCLEOTIDE SEQUENCE</scope>
    <source>
        <strain evidence="1">AU212A</strain>
    </source>
</reference>
<evidence type="ECO:0000313" key="2">
    <source>
        <dbReference type="Proteomes" id="UP000789860"/>
    </source>
</evidence>
<dbReference type="EMBL" id="CAJVPM010005445">
    <property type="protein sequence ID" value="CAG8524111.1"/>
    <property type="molecule type" value="Genomic_DNA"/>
</dbReference>
<sequence>MSFLPEEIIEQIIYFFSESLIFNNHYESIDSKQHPKRLIDNMRFVSKDFKRLFEYSFRNIYFEFYHINEVTVLSKLALKLIKRYENYFDPTQRMINYFKEKQCEELNFYESIILNTIIDCNDSIAIIFTDLFIKIGIFKIFSFGVDFTLSKECNCSGSDSKSWLIFKQSKDKRFWYYKCGRCQFYEKEEILYYYKILGLNERATDLEIKKTYKKLILIWHPDKNINNKEESEKKTKEITEAYKIITDYREKFKKTKVPKSKNTKPKKTNSKPRKPRQTKPKQTKTKQTKPKPKKEQQKSTKTEPETKDVKAEVDKEILNFLRTFLNTYNDIK</sequence>
<proteinExistence type="predicted"/>
<name>A0ACA9LI10_9GLOM</name>
<organism evidence="1 2">
    <name type="scientific">Scutellospora calospora</name>
    <dbReference type="NCBI Taxonomy" id="85575"/>
    <lineage>
        <taxon>Eukaryota</taxon>
        <taxon>Fungi</taxon>
        <taxon>Fungi incertae sedis</taxon>
        <taxon>Mucoromycota</taxon>
        <taxon>Glomeromycotina</taxon>
        <taxon>Glomeromycetes</taxon>
        <taxon>Diversisporales</taxon>
        <taxon>Gigasporaceae</taxon>
        <taxon>Scutellospora</taxon>
    </lineage>
</organism>
<dbReference type="Proteomes" id="UP000789860">
    <property type="component" value="Unassembled WGS sequence"/>
</dbReference>
<evidence type="ECO:0000313" key="1">
    <source>
        <dbReference type="EMBL" id="CAG8524111.1"/>
    </source>
</evidence>
<comment type="caution">
    <text evidence="1">The sequence shown here is derived from an EMBL/GenBank/DDBJ whole genome shotgun (WGS) entry which is preliminary data.</text>
</comment>
<protein>
    <submittedName>
        <fullName evidence="1">8501_t:CDS:1</fullName>
    </submittedName>
</protein>
<gene>
    <name evidence="1" type="ORF">SCALOS_LOCUS4190</name>
</gene>